<organism evidence="1 2">
    <name type="scientific">Alkalibacillus silvisoli</name>
    <dbReference type="NCBI Taxonomy" id="392823"/>
    <lineage>
        <taxon>Bacteria</taxon>
        <taxon>Bacillati</taxon>
        <taxon>Bacillota</taxon>
        <taxon>Bacilli</taxon>
        <taxon>Bacillales</taxon>
        <taxon>Bacillaceae</taxon>
        <taxon>Alkalibacillus</taxon>
    </lineage>
</organism>
<evidence type="ECO:0000313" key="2">
    <source>
        <dbReference type="Proteomes" id="UP001500740"/>
    </source>
</evidence>
<evidence type="ECO:0008006" key="3">
    <source>
        <dbReference type="Google" id="ProtNLM"/>
    </source>
</evidence>
<dbReference type="Pfam" id="PF11553">
    <property type="entry name" value="DUF3231"/>
    <property type="match status" value="2"/>
</dbReference>
<dbReference type="EMBL" id="BAAACZ010000029">
    <property type="protein sequence ID" value="GAA0470780.1"/>
    <property type="molecule type" value="Genomic_DNA"/>
</dbReference>
<dbReference type="Proteomes" id="UP001500740">
    <property type="component" value="Unassembled WGS sequence"/>
</dbReference>
<dbReference type="InterPro" id="IPR021617">
    <property type="entry name" value="DUF3231"/>
</dbReference>
<evidence type="ECO:0000313" key="1">
    <source>
        <dbReference type="EMBL" id="GAA0470780.1"/>
    </source>
</evidence>
<protein>
    <recommendedName>
        <fullName evidence="3">DUF3231 family protein</fullName>
    </recommendedName>
</protein>
<comment type="caution">
    <text evidence="1">The sequence shown here is derived from an EMBL/GenBank/DDBJ whole genome shotgun (WGS) entry which is preliminary data.</text>
</comment>
<sequence length="334" mass="38087">MDSEHIRLTAPEISELWVAYINDSGVVCVLKNFMNQVQDEKVKSVIERALVISENGMNETEKIFTQEGYPIPVGFNENEDVDLQSNRLYSDGYMLEFLKQLGQIGMKTYSLSIAFATRQDVYQLFVNGLNEMQQIHEQTLQVSLEQGTNMRPPYLPIPKKPDFVKKQSFLTGWLGDRRPVIGAEITHLVSNIQRNALGAATMTGFAQTTQSKELRQYFQQGKEIANKHIEVFSTIMRENDLPVPMTWDTEVTDHTSFVFSDKLMLFLTTFLNSLGLSYYGLSMANSPRHDLGAHYTKMMAEVAQFTQDGTNLMIDYGWLEQPPQAANRNKLKNE</sequence>
<name>A0ABN1A959_9BACI</name>
<keyword evidence="2" id="KW-1185">Reference proteome</keyword>
<dbReference type="Gene3D" id="1.20.1260.10">
    <property type="match status" value="2"/>
</dbReference>
<gene>
    <name evidence="1" type="ORF">GCM10008935_28360</name>
</gene>
<accession>A0ABN1A959</accession>
<reference evidence="1 2" key="1">
    <citation type="journal article" date="2019" name="Int. J. Syst. Evol. Microbiol.">
        <title>The Global Catalogue of Microorganisms (GCM) 10K type strain sequencing project: providing services to taxonomists for standard genome sequencing and annotation.</title>
        <authorList>
            <consortium name="The Broad Institute Genomics Platform"/>
            <consortium name="The Broad Institute Genome Sequencing Center for Infectious Disease"/>
            <person name="Wu L."/>
            <person name="Ma J."/>
        </authorList>
    </citation>
    <scope>NUCLEOTIDE SEQUENCE [LARGE SCALE GENOMIC DNA]</scope>
    <source>
        <strain evidence="1 2">JCM 14193</strain>
    </source>
</reference>
<proteinExistence type="predicted"/>
<dbReference type="InterPro" id="IPR012347">
    <property type="entry name" value="Ferritin-like"/>
</dbReference>
<dbReference type="RefSeq" id="WP_343784687.1">
    <property type="nucleotide sequence ID" value="NZ_BAAACZ010000029.1"/>
</dbReference>